<gene>
    <name evidence="2" type="ORF">BN869_000005668_1</name>
</gene>
<proteinExistence type="predicted"/>
<accession>A0A0B7K4M8</accession>
<reference evidence="2" key="1">
    <citation type="submission" date="2015-01" db="EMBL/GenBank/DDBJ databases">
        <authorList>
            <person name="Durling Mikael"/>
        </authorList>
    </citation>
    <scope>NUCLEOTIDE SEQUENCE</scope>
</reference>
<feature type="compositionally biased region" description="Polar residues" evidence="1">
    <location>
        <begin position="9"/>
        <end position="24"/>
    </location>
</feature>
<dbReference type="EMBL" id="CDPU01000015">
    <property type="protein sequence ID" value="CEO49611.1"/>
    <property type="molecule type" value="Genomic_DNA"/>
</dbReference>
<name>A0A0B7K4M8_BIOOC</name>
<feature type="compositionally biased region" description="Gly residues" evidence="1">
    <location>
        <begin position="136"/>
        <end position="150"/>
    </location>
</feature>
<dbReference type="AlphaFoldDB" id="A0A0B7K4M8"/>
<organism evidence="2">
    <name type="scientific">Bionectria ochroleuca</name>
    <name type="common">Gliocladium roseum</name>
    <dbReference type="NCBI Taxonomy" id="29856"/>
    <lineage>
        <taxon>Eukaryota</taxon>
        <taxon>Fungi</taxon>
        <taxon>Dikarya</taxon>
        <taxon>Ascomycota</taxon>
        <taxon>Pezizomycotina</taxon>
        <taxon>Sordariomycetes</taxon>
        <taxon>Hypocreomycetidae</taxon>
        <taxon>Hypocreales</taxon>
        <taxon>Bionectriaceae</taxon>
        <taxon>Clonostachys</taxon>
    </lineage>
</organism>
<evidence type="ECO:0000256" key="1">
    <source>
        <dbReference type="SAM" id="MobiDB-lite"/>
    </source>
</evidence>
<feature type="region of interest" description="Disordered" evidence="1">
    <location>
        <begin position="132"/>
        <end position="157"/>
    </location>
</feature>
<sequence length="302" mass="33786">MDPIPALRQGSTTSSDIESVDTNPTTISAASYGPATIKFTTAQALLRAVRQSSSDVIYVEDVSTEDFAKIEQARGERSKFRLKNFSPAQRLLIIVIPTFRHERSHSKLYDFIKGEIKDMDLEDDWGNCNSTTLRAGHGGGASEGDSGGGPSERDDNIHPWPTLVIEAGYSQSLNALRRQMRWWFSASQHQVKIVLLVKLDPLVPGTIIIEHWKEFPREERTGATTTRFGARLEPVNTQRITIQKTLPSTNPRDPLSYGVTRGPLRLSFMDLFLRAPRQGEGDVILRDHHLQRLGASVGRIRQ</sequence>
<evidence type="ECO:0000313" key="2">
    <source>
        <dbReference type="EMBL" id="CEO49611.1"/>
    </source>
</evidence>
<protein>
    <submittedName>
        <fullName evidence="2">Uncharacterized protein</fullName>
    </submittedName>
</protein>
<feature type="region of interest" description="Disordered" evidence="1">
    <location>
        <begin position="1"/>
        <end position="24"/>
    </location>
</feature>